<dbReference type="RefSeq" id="XP_022467020.1">
    <property type="nucleotide sequence ID" value="XM_022610755.1"/>
</dbReference>
<name>J7SB62_HUIN7</name>
<keyword evidence="1" id="KW-0560">Oxidoreductase</keyword>
<gene>
    <name evidence="3" type="primary">KNAG0L01560</name>
    <name evidence="3" type="ordered locus">KNAG_0L01560</name>
</gene>
<dbReference type="Proteomes" id="UP000006310">
    <property type="component" value="Chromosome 12"/>
</dbReference>
<evidence type="ECO:0000313" key="4">
    <source>
        <dbReference type="Proteomes" id="UP000006310"/>
    </source>
</evidence>
<proteinExistence type="predicted"/>
<accession>J7SB62</accession>
<dbReference type="Gene3D" id="3.20.20.100">
    <property type="entry name" value="NADP-dependent oxidoreductase domain"/>
    <property type="match status" value="1"/>
</dbReference>
<reference evidence="3 4" key="1">
    <citation type="journal article" date="2011" name="Proc. Natl. Acad. Sci. U.S.A.">
        <title>Evolutionary erosion of yeast sex chromosomes by mating-type switching accidents.</title>
        <authorList>
            <person name="Gordon J.L."/>
            <person name="Armisen D."/>
            <person name="Proux-Wera E."/>
            <person name="Oheigeartaigh S.S."/>
            <person name="Byrne K.P."/>
            <person name="Wolfe K.H."/>
        </authorList>
    </citation>
    <scope>NUCLEOTIDE SEQUENCE [LARGE SCALE GENOMIC DNA]</scope>
    <source>
        <strain evidence="4">ATCC MYA-139 / BCRC 22969 / CBS 8797 / CCRC 22969 / KCTC 17520 / NBRC 10181 / NCYC 3082</strain>
    </source>
</reference>
<dbReference type="GO" id="GO:0005829">
    <property type="term" value="C:cytosol"/>
    <property type="evidence" value="ECO:0007669"/>
    <property type="project" value="UniProtKB-ARBA"/>
</dbReference>
<protein>
    <recommendedName>
        <fullName evidence="2">NADP-dependent oxidoreductase domain-containing protein</fullName>
    </recommendedName>
</protein>
<dbReference type="Pfam" id="PF00248">
    <property type="entry name" value="Aldo_ket_red"/>
    <property type="match status" value="1"/>
</dbReference>
<dbReference type="EMBL" id="HE978325">
    <property type="protein sequence ID" value="CCK72776.1"/>
    <property type="molecule type" value="Genomic_DNA"/>
</dbReference>
<sequence>MSVVKQVRFGNTGMKISPFIVGCMSYGDRKRIPWVIEDEEKVFEILKYCYDHGVRTFDTANVYSNGVSERLLGKFLKKYNINRETVVILTKVYFPVDESLEPFKIGGENDPLTDVTLSNQRGLSRKNILASVDKSVERLGTYIDVLQIHRLDHECTGKEIMKALNDVVESNKVRYVGASTMLATEFVELQMIAEKYDWFQFVSSQTEYSLLFREDERELLSYTKRNNIAVLPWSPNAGGYLCRPLDAATERSNSNTYKTEITEGDKITIKRVEEIAKKKSVSMAMISEAWVMSKGYNPIIGFSSVERVKEAIEATKIELTEEEINYLEEPYQPKKYFIVN</sequence>
<dbReference type="KEGG" id="kng:KNAG_0L01560"/>
<dbReference type="HOGENOM" id="CLU_023205_2_0_1"/>
<organism evidence="3 4">
    <name type="scientific">Huiozyma naganishii (strain ATCC MYA-139 / BCRC 22969 / CBS 8797 / KCTC 17520 / NBRC 10181 / NCYC 3082 / Yp74L-3)</name>
    <name type="common">Yeast</name>
    <name type="synonym">Kazachstania naganishii</name>
    <dbReference type="NCBI Taxonomy" id="1071383"/>
    <lineage>
        <taxon>Eukaryota</taxon>
        <taxon>Fungi</taxon>
        <taxon>Dikarya</taxon>
        <taxon>Ascomycota</taxon>
        <taxon>Saccharomycotina</taxon>
        <taxon>Saccharomycetes</taxon>
        <taxon>Saccharomycetales</taxon>
        <taxon>Saccharomycetaceae</taxon>
        <taxon>Huiozyma</taxon>
    </lineage>
</organism>
<feature type="domain" description="NADP-dependent oxidoreductase" evidence="2">
    <location>
        <begin position="20"/>
        <end position="329"/>
    </location>
</feature>
<reference evidence="4" key="2">
    <citation type="submission" date="2012-08" db="EMBL/GenBank/DDBJ databases">
        <title>Genome sequence of Kazachstania naganishii.</title>
        <authorList>
            <person name="Gordon J.L."/>
            <person name="Armisen D."/>
            <person name="Proux-Wera E."/>
            <person name="OhEigeartaigh S.S."/>
            <person name="Byrne K.P."/>
            <person name="Wolfe K.H."/>
        </authorList>
    </citation>
    <scope>NUCLEOTIDE SEQUENCE [LARGE SCALE GENOMIC DNA]</scope>
    <source>
        <strain evidence="4">ATCC MYA-139 / BCRC 22969 / CBS 8797 / CCRC 22969 / KCTC 17520 / NBRC 10181 / NCYC 3082</strain>
    </source>
</reference>
<dbReference type="AlphaFoldDB" id="J7SB62"/>
<dbReference type="FunFam" id="3.20.20.100:FF:000004">
    <property type="entry name" value="Oxidoreductase, aldo/keto reductase"/>
    <property type="match status" value="1"/>
</dbReference>
<dbReference type="GO" id="GO:0016491">
    <property type="term" value="F:oxidoreductase activity"/>
    <property type="evidence" value="ECO:0007669"/>
    <property type="project" value="UniProtKB-KW"/>
</dbReference>
<dbReference type="PANTHER" id="PTHR43364">
    <property type="entry name" value="NADH-SPECIFIC METHYLGLYOXAL REDUCTASE-RELATED"/>
    <property type="match status" value="1"/>
</dbReference>
<dbReference type="eggNOG" id="KOG1575">
    <property type="taxonomic scope" value="Eukaryota"/>
</dbReference>
<dbReference type="OMA" id="LMTRWAE"/>
<evidence type="ECO:0000259" key="2">
    <source>
        <dbReference type="Pfam" id="PF00248"/>
    </source>
</evidence>
<dbReference type="InterPro" id="IPR050523">
    <property type="entry name" value="AKR_Detox_Biosynth"/>
</dbReference>
<evidence type="ECO:0000313" key="3">
    <source>
        <dbReference type="EMBL" id="CCK72776.1"/>
    </source>
</evidence>
<dbReference type="OrthoDB" id="48988at2759"/>
<dbReference type="InterPro" id="IPR036812">
    <property type="entry name" value="NAD(P)_OxRdtase_dom_sf"/>
</dbReference>
<dbReference type="CDD" id="cd19079">
    <property type="entry name" value="AKR_EcYajO-like"/>
    <property type="match status" value="1"/>
</dbReference>
<dbReference type="PANTHER" id="PTHR43364:SF15">
    <property type="entry name" value="ARYL-ALCOHOL DEHYDROGENASE AAD16-RELATED"/>
    <property type="match status" value="1"/>
</dbReference>
<keyword evidence="4" id="KW-1185">Reference proteome</keyword>
<dbReference type="InterPro" id="IPR023210">
    <property type="entry name" value="NADP_OxRdtase_dom"/>
</dbReference>
<dbReference type="STRING" id="1071383.J7SB62"/>
<dbReference type="GeneID" id="34528549"/>
<dbReference type="SUPFAM" id="SSF51430">
    <property type="entry name" value="NAD(P)-linked oxidoreductase"/>
    <property type="match status" value="1"/>
</dbReference>
<evidence type="ECO:0000256" key="1">
    <source>
        <dbReference type="ARBA" id="ARBA00023002"/>
    </source>
</evidence>